<dbReference type="NCBIfam" id="TIGR00120">
    <property type="entry name" value="ArgJ"/>
    <property type="match status" value="1"/>
</dbReference>
<name>A0A9D2WQD8_9FIRM</name>
<dbReference type="EMBL" id="LSRS01000003">
    <property type="protein sequence ID" value="KAF1085173.1"/>
    <property type="molecule type" value="Genomic_DNA"/>
</dbReference>
<evidence type="ECO:0000256" key="3">
    <source>
        <dbReference type="ARBA" id="ARBA00011475"/>
    </source>
</evidence>
<dbReference type="Gene3D" id="3.60.70.12">
    <property type="entry name" value="L-amino peptidase D-ALA esterase/amidase"/>
    <property type="match status" value="1"/>
</dbReference>
<dbReference type="Proteomes" id="UP000798488">
    <property type="component" value="Unassembled WGS sequence"/>
</dbReference>
<keyword evidence="9 13" id="KW-0012">Acyltransferase</keyword>
<feature type="site" description="Cleavage; by autolysis" evidence="13">
    <location>
        <begin position="190"/>
        <end position="191"/>
    </location>
</feature>
<keyword evidence="6 13" id="KW-0808">Transferase</keyword>
<dbReference type="OrthoDB" id="9804242at2"/>
<protein>
    <recommendedName>
        <fullName evidence="13">Arginine biosynthesis bifunctional protein ArgJ</fullName>
    </recommendedName>
    <domain>
        <recommendedName>
            <fullName evidence="13">Glutamate N-acetyltransferase</fullName>
            <ecNumber evidence="13">2.3.1.35</ecNumber>
        </recommendedName>
        <alternativeName>
            <fullName evidence="13">Ornithine acetyltransferase</fullName>
            <shortName evidence="13">OATase</shortName>
        </alternativeName>
        <alternativeName>
            <fullName evidence="13">Ornithine transacetylase</fullName>
        </alternativeName>
    </domain>
    <domain>
        <recommendedName>
            <fullName evidence="13">Amino-acid acetyltransferase</fullName>
            <ecNumber evidence="13">2.3.1.1</ecNumber>
        </recommendedName>
        <alternativeName>
            <fullName evidence="13">N-acetylglutamate synthase</fullName>
            <shortName evidence="13">AGSase</shortName>
        </alternativeName>
    </domain>
    <component>
        <recommendedName>
            <fullName evidence="13">Arginine biosynthesis bifunctional protein ArgJ alpha chain</fullName>
        </recommendedName>
    </component>
    <component>
        <recommendedName>
            <fullName evidence="13">Arginine biosynthesis bifunctional protein ArgJ beta chain</fullName>
        </recommendedName>
    </component>
</protein>
<evidence type="ECO:0000256" key="13">
    <source>
        <dbReference type="HAMAP-Rule" id="MF_01106"/>
    </source>
</evidence>
<dbReference type="GO" id="GO:0006526">
    <property type="term" value="P:L-arginine biosynthetic process"/>
    <property type="evidence" value="ECO:0007669"/>
    <property type="project" value="UniProtKB-UniRule"/>
</dbReference>
<comment type="function">
    <text evidence="12 13">Catalyzes two activities which are involved in the cyclic version of arginine biosynthesis: the synthesis of N-acetylglutamate from glutamate and acetyl-CoA as the acetyl donor, and of ornithine by transacetylation between N(2)-acetylornithine and glutamate.</text>
</comment>
<dbReference type="PANTHER" id="PTHR23100">
    <property type="entry name" value="ARGININE BIOSYNTHESIS BIFUNCTIONAL PROTEIN ARGJ"/>
    <property type="match status" value="1"/>
</dbReference>
<feature type="chain" id="PRO_5039774967" description="Arginine biosynthesis bifunctional protein ArgJ beta chain" evidence="13">
    <location>
        <begin position="191"/>
        <end position="404"/>
    </location>
</feature>
<dbReference type="GO" id="GO:0005737">
    <property type="term" value="C:cytoplasm"/>
    <property type="evidence" value="ECO:0007669"/>
    <property type="project" value="UniProtKB-SubCell"/>
</dbReference>
<feature type="chain" id="PRO_5039774966" description="Arginine biosynthesis bifunctional protein ArgJ alpha chain" evidence="13">
    <location>
        <begin position="1"/>
        <end position="190"/>
    </location>
</feature>
<dbReference type="FunFam" id="3.10.20.340:FF:000001">
    <property type="entry name" value="Arginine biosynthesis bifunctional protein ArgJ, chloroplastic"/>
    <property type="match status" value="1"/>
</dbReference>
<keyword evidence="8 13" id="KW-0511">Multifunctional enzyme</keyword>
<comment type="pathway">
    <text evidence="13">Amino-acid biosynthesis; L-arginine biosynthesis; L-ornithine and N-acetyl-L-glutamate from L-glutamate and N(2)-acetyl-L-ornithine (cyclic): step 1/1.</text>
</comment>
<accession>A0A9D2WQD8</accession>
<dbReference type="InterPro" id="IPR042195">
    <property type="entry name" value="ArgJ_beta_C"/>
</dbReference>
<feature type="binding site" evidence="13">
    <location>
        <position position="191"/>
    </location>
    <ligand>
        <name>substrate</name>
    </ligand>
</feature>
<feature type="binding site" evidence="13">
    <location>
        <position position="277"/>
    </location>
    <ligand>
        <name>substrate</name>
    </ligand>
</feature>
<keyword evidence="5 13" id="KW-0028">Amino-acid biosynthesis</keyword>
<evidence type="ECO:0000256" key="5">
    <source>
        <dbReference type="ARBA" id="ARBA00022605"/>
    </source>
</evidence>
<evidence type="ECO:0000256" key="9">
    <source>
        <dbReference type="ARBA" id="ARBA00023315"/>
    </source>
</evidence>
<evidence type="ECO:0000313" key="15">
    <source>
        <dbReference type="Proteomes" id="UP000798488"/>
    </source>
</evidence>
<evidence type="ECO:0000256" key="8">
    <source>
        <dbReference type="ARBA" id="ARBA00023268"/>
    </source>
</evidence>
<dbReference type="GO" id="GO:0006592">
    <property type="term" value="P:ornithine biosynthetic process"/>
    <property type="evidence" value="ECO:0007669"/>
    <property type="project" value="TreeGrafter"/>
</dbReference>
<dbReference type="InterPro" id="IPR016117">
    <property type="entry name" value="ArgJ-like_dom_sf"/>
</dbReference>
<comment type="catalytic activity">
    <reaction evidence="11 13">
        <text>N(2)-acetyl-L-ornithine + L-glutamate = N-acetyl-L-glutamate + L-ornithine</text>
        <dbReference type="Rhea" id="RHEA:15349"/>
        <dbReference type="ChEBI" id="CHEBI:29985"/>
        <dbReference type="ChEBI" id="CHEBI:44337"/>
        <dbReference type="ChEBI" id="CHEBI:46911"/>
        <dbReference type="ChEBI" id="CHEBI:57805"/>
        <dbReference type="EC" id="2.3.1.35"/>
    </reaction>
</comment>
<proteinExistence type="inferred from homology"/>
<dbReference type="RefSeq" id="WP_161821677.1">
    <property type="nucleotide sequence ID" value="NZ_LSRS01000003.1"/>
</dbReference>
<dbReference type="Gene3D" id="3.10.20.340">
    <property type="entry name" value="ArgJ beta chain, C-terminal domain"/>
    <property type="match status" value="1"/>
</dbReference>
<dbReference type="FunFam" id="3.60.70.12:FF:000001">
    <property type="entry name" value="Arginine biosynthesis bifunctional protein ArgJ, chloroplastic"/>
    <property type="match status" value="1"/>
</dbReference>
<evidence type="ECO:0000256" key="10">
    <source>
        <dbReference type="ARBA" id="ARBA00048372"/>
    </source>
</evidence>
<evidence type="ECO:0000256" key="1">
    <source>
        <dbReference type="ARBA" id="ARBA00004496"/>
    </source>
</evidence>
<keyword evidence="13" id="KW-0963">Cytoplasm</keyword>
<feature type="binding site" evidence="13">
    <location>
        <position position="404"/>
    </location>
    <ligand>
        <name>substrate</name>
    </ligand>
</feature>
<feature type="binding site" evidence="13">
    <location>
        <position position="180"/>
    </location>
    <ligand>
        <name>substrate</name>
    </ligand>
</feature>
<comment type="pathway">
    <text evidence="13">Amino-acid biosynthesis; L-arginine biosynthesis; N(2)-acetyl-L-ornithine from L-glutamate: step 1/4.</text>
</comment>
<comment type="similarity">
    <text evidence="2 13">Belongs to the ArgJ family.</text>
</comment>
<feature type="site" description="Involved in the stabilization of negative charge on the oxyanion by the formation of the oxyanion hole" evidence="13">
    <location>
        <position position="117"/>
    </location>
</feature>
<dbReference type="SUPFAM" id="SSF56266">
    <property type="entry name" value="DmpA/ArgJ-like"/>
    <property type="match status" value="1"/>
</dbReference>
<dbReference type="GO" id="GO:0004358">
    <property type="term" value="F:L-glutamate N-acetyltransferase activity, acting on acetyl-L-ornithine as donor"/>
    <property type="evidence" value="ECO:0007669"/>
    <property type="project" value="UniProtKB-UniRule"/>
</dbReference>
<dbReference type="InterPro" id="IPR002813">
    <property type="entry name" value="Arg_biosynth_ArgJ"/>
</dbReference>
<dbReference type="FunFam" id="3.30.2330.10:FF:000001">
    <property type="entry name" value="Arginine biosynthesis bifunctional protein ArgJ, mitochondrial"/>
    <property type="match status" value="1"/>
</dbReference>
<evidence type="ECO:0000256" key="4">
    <source>
        <dbReference type="ARBA" id="ARBA00022571"/>
    </source>
</evidence>
<dbReference type="EC" id="2.3.1.1" evidence="13"/>
<feature type="binding site" evidence="13">
    <location>
        <position position="154"/>
    </location>
    <ligand>
        <name>substrate</name>
    </ligand>
</feature>
<dbReference type="NCBIfam" id="NF003802">
    <property type="entry name" value="PRK05388.1"/>
    <property type="match status" value="1"/>
</dbReference>
<evidence type="ECO:0000256" key="12">
    <source>
        <dbReference type="ARBA" id="ARBA00054976"/>
    </source>
</evidence>
<evidence type="ECO:0000256" key="2">
    <source>
        <dbReference type="ARBA" id="ARBA00006774"/>
    </source>
</evidence>
<dbReference type="PANTHER" id="PTHR23100:SF0">
    <property type="entry name" value="ARGININE BIOSYNTHESIS BIFUNCTIONAL PROTEIN ARGJ, MITOCHONDRIAL"/>
    <property type="match status" value="1"/>
</dbReference>
<comment type="subunit">
    <text evidence="3 13">Heterotetramer of two alpha and two beta chains.</text>
</comment>
<dbReference type="CDD" id="cd02152">
    <property type="entry name" value="OAT"/>
    <property type="match status" value="1"/>
</dbReference>
<dbReference type="Gene3D" id="3.30.2330.10">
    <property type="entry name" value="arginine biosynthesis bifunctional protein suprefamily"/>
    <property type="match status" value="1"/>
</dbReference>
<comment type="subcellular location">
    <subcellularLocation>
        <location evidence="1 13">Cytoplasm</location>
    </subcellularLocation>
</comment>
<dbReference type="EC" id="2.3.1.35" evidence="13"/>
<gene>
    <name evidence="13 14" type="primary">argJ</name>
    <name evidence="14" type="ORF">SPSYN_01309</name>
</gene>
<keyword evidence="7 13" id="KW-0068">Autocatalytic cleavage</keyword>
<dbReference type="Pfam" id="PF01960">
    <property type="entry name" value="ArgJ"/>
    <property type="match status" value="1"/>
</dbReference>
<evidence type="ECO:0000256" key="6">
    <source>
        <dbReference type="ARBA" id="ARBA00022679"/>
    </source>
</evidence>
<keyword evidence="15" id="KW-1185">Reference proteome</keyword>
<dbReference type="HAMAP" id="MF_01106">
    <property type="entry name" value="ArgJ"/>
    <property type="match status" value="1"/>
</dbReference>
<keyword evidence="4 13" id="KW-0055">Arginine biosynthesis</keyword>
<comment type="caution">
    <text evidence="14">The sequence shown here is derived from an EMBL/GenBank/DDBJ whole genome shotgun (WGS) entry which is preliminary data.</text>
</comment>
<feature type="active site" description="Nucleophile" evidence="13">
    <location>
        <position position="191"/>
    </location>
</feature>
<reference evidence="14" key="1">
    <citation type="submission" date="2016-02" db="EMBL/GenBank/DDBJ databases">
        <title>Draft Genome Sequence of Sporotomaculum syntrophicum Strain FB, a Syntrophic Benzoate Degrader.</title>
        <authorList>
            <person name="Nobu M.K."/>
            <person name="Narihiro T."/>
            <person name="Qiu Y.-L."/>
            <person name="Ohashi A."/>
            <person name="Liu W.-T."/>
            <person name="Yuji S."/>
        </authorList>
    </citation>
    <scope>NUCLEOTIDE SEQUENCE</scope>
    <source>
        <strain evidence="14">FB</strain>
    </source>
</reference>
<dbReference type="AlphaFoldDB" id="A0A9D2WQD8"/>
<evidence type="ECO:0000313" key="14">
    <source>
        <dbReference type="EMBL" id="KAF1085173.1"/>
    </source>
</evidence>
<evidence type="ECO:0000256" key="7">
    <source>
        <dbReference type="ARBA" id="ARBA00022813"/>
    </source>
</evidence>
<dbReference type="GO" id="GO:0004042">
    <property type="term" value="F:L-glutamate N-acetyltransferase activity"/>
    <property type="evidence" value="ECO:0007669"/>
    <property type="project" value="UniProtKB-UniRule"/>
</dbReference>
<comment type="catalytic activity">
    <reaction evidence="10 13">
        <text>L-glutamate + acetyl-CoA = N-acetyl-L-glutamate + CoA + H(+)</text>
        <dbReference type="Rhea" id="RHEA:24292"/>
        <dbReference type="ChEBI" id="CHEBI:15378"/>
        <dbReference type="ChEBI" id="CHEBI:29985"/>
        <dbReference type="ChEBI" id="CHEBI:44337"/>
        <dbReference type="ChEBI" id="CHEBI:57287"/>
        <dbReference type="ChEBI" id="CHEBI:57288"/>
        <dbReference type="EC" id="2.3.1.1"/>
    </reaction>
</comment>
<organism evidence="14 15">
    <name type="scientific">Sporotomaculum syntrophicum</name>
    <dbReference type="NCBI Taxonomy" id="182264"/>
    <lineage>
        <taxon>Bacteria</taxon>
        <taxon>Bacillati</taxon>
        <taxon>Bacillota</taxon>
        <taxon>Clostridia</taxon>
        <taxon>Eubacteriales</taxon>
        <taxon>Desulfallaceae</taxon>
        <taxon>Sporotomaculum</taxon>
    </lineage>
</organism>
<feature type="site" description="Involved in the stabilization of negative charge on the oxyanion by the formation of the oxyanion hole" evidence="13">
    <location>
        <position position="118"/>
    </location>
</feature>
<feature type="binding site" evidence="13">
    <location>
        <position position="399"/>
    </location>
    <ligand>
        <name>substrate</name>
    </ligand>
</feature>
<sequence length="404" mass="41475">MSQTAYVEIAGGITSPLGFTAAGAVGAIKYERKDVALVYSDREAAAAGVFTTNIVKAAPVLLTMEHIKDGKARAVVANSGNANACVGPQGLEDARAMAGEAAQQLGLAAEQVLVASTGVIGQPLPMDRVLSGVRQAAAQLSREGGHDAAIAIMTTDTVAKEAAVTVELGGVQVTIGGMAKGSGMIHPNMATMLCFITTDAAINSDLLHQALTGAVERTFNMITVDGDTSTNDMVLVLANGAAGNRPISGEDADYAAFGAALEAVCRKLAIACAADGEGATRLLEVRVHGAATRQDARLVARAVASSSLVKAAVFGKDANWGRIICAAGYSGASFNPDVVDIFVGDIQVAKNGGALAFNEEKATGMLSGRQVIFTIDLHNGEHSATAWGCDLTYDYVRINGSYRT</sequence>
<evidence type="ECO:0000256" key="11">
    <source>
        <dbReference type="ARBA" id="ARBA00049439"/>
    </source>
</evidence>